<dbReference type="NCBIfam" id="TIGR00231">
    <property type="entry name" value="small_GTP"/>
    <property type="match status" value="1"/>
</dbReference>
<dbReference type="Pfam" id="PF03764">
    <property type="entry name" value="EFG_IV"/>
    <property type="match status" value="1"/>
</dbReference>
<accession>A0A9D1P500</accession>
<dbReference type="SMART" id="SM00889">
    <property type="entry name" value="EFG_IV"/>
    <property type="match status" value="1"/>
</dbReference>
<dbReference type="SUPFAM" id="SSF54980">
    <property type="entry name" value="EF-G C-terminal domain-like"/>
    <property type="match status" value="2"/>
</dbReference>
<dbReference type="GO" id="GO:0003924">
    <property type="term" value="F:GTPase activity"/>
    <property type="evidence" value="ECO:0007669"/>
    <property type="project" value="InterPro"/>
</dbReference>
<dbReference type="AlphaFoldDB" id="A0A9D1P500"/>
<dbReference type="InterPro" id="IPR035647">
    <property type="entry name" value="EFG_III/V"/>
</dbReference>
<dbReference type="CDD" id="cd03711">
    <property type="entry name" value="Tet_C"/>
    <property type="match status" value="1"/>
</dbReference>
<dbReference type="InterPro" id="IPR041095">
    <property type="entry name" value="EFG_II"/>
</dbReference>
<dbReference type="SUPFAM" id="SSF54211">
    <property type="entry name" value="Ribosomal protein S5 domain 2-like"/>
    <property type="match status" value="1"/>
</dbReference>
<comment type="caution">
    <text evidence="7">The sequence shown here is derived from an EMBL/GenBank/DDBJ whole genome shotgun (WGS) entry which is preliminary data.</text>
</comment>
<keyword evidence="1" id="KW-0547">Nucleotide-binding</keyword>
<evidence type="ECO:0000256" key="5">
    <source>
        <dbReference type="SAM" id="MobiDB-lite"/>
    </source>
</evidence>
<dbReference type="GO" id="GO:0046677">
    <property type="term" value="P:response to antibiotic"/>
    <property type="evidence" value="ECO:0007669"/>
    <property type="project" value="UniProtKB-KW"/>
</dbReference>
<dbReference type="InterPro" id="IPR009000">
    <property type="entry name" value="Transl_B-barrel_sf"/>
</dbReference>
<evidence type="ECO:0000313" key="8">
    <source>
        <dbReference type="Proteomes" id="UP000824169"/>
    </source>
</evidence>
<dbReference type="PANTHER" id="PTHR43261">
    <property type="entry name" value="TRANSLATION ELONGATION FACTOR G-RELATED"/>
    <property type="match status" value="1"/>
</dbReference>
<dbReference type="Gene3D" id="2.40.30.10">
    <property type="entry name" value="Translation factors"/>
    <property type="match status" value="1"/>
</dbReference>
<evidence type="ECO:0000256" key="4">
    <source>
        <dbReference type="ARBA" id="ARBA00023251"/>
    </source>
</evidence>
<dbReference type="Pfam" id="PF00679">
    <property type="entry name" value="EFG_C"/>
    <property type="match status" value="1"/>
</dbReference>
<dbReference type="GO" id="GO:0032790">
    <property type="term" value="P:ribosome disassembly"/>
    <property type="evidence" value="ECO:0007669"/>
    <property type="project" value="TreeGrafter"/>
</dbReference>
<dbReference type="InterPro" id="IPR027417">
    <property type="entry name" value="P-loop_NTPase"/>
</dbReference>
<dbReference type="PRINTS" id="PR00315">
    <property type="entry name" value="ELONGATNFCT"/>
</dbReference>
<dbReference type="SUPFAM" id="SSF50447">
    <property type="entry name" value="Translation proteins"/>
    <property type="match status" value="1"/>
</dbReference>
<evidence type="ECO:0000256" key="3">
    <source>
        <dbReference type="ARBA" id="ARBA00023134"/>
    </source>
</evidence>
<dbReference type="InterPro" id="IPR020568">
    <property type="entry name" value="Ribosomal_Su5_D2-typ_SF"/>
</dbReference>
<dbReference type="Proteomes" id="UP000824169">
    <property type="component" value="Unassembled WGS sequence"/>
</dbReference>
<protein>
    <submittedName>
        <fullName evidence="7">TetM/TetW/TetO/TetS family tetracycline resistance ribosomal protection protein</fullName>
    </submittedName>
</protein>
<dbReference type="Pfam" id="PF05991">
    <property type="entry name" value="NYN_YacP"/>
    <property type="match status" value="1"/>
</dbReference>
<dbReference type="Pfam" id="PF14492">
    <property type="entry name" value="EFG_III"/>
    <property type="match status" value="1"/>
</dbReference>
<feature type="domain" description="Tr-type G" evidence="6">
    <location>
        <begin position="9"/>
        <end position="236"/>
    </location>
</feature>
<keyword evidence="4" id="KW-0046">Antibiotic resistance</keyword>
<dbReference type="SUPFAM" id="SSF52540">
    <property type="entry name" value="P-loop containing nucleoside triphosphate hydrolases"/>
    <property type="match status" value="1"/>
</dbReference>
<dbReference type="PANTHER" id="PTHR43261:SF1">
    <property type="entry name" value="RIBOSOME-RELEASING FACTOR 2, MITOCHONDRIAL"/>
    <property type="match status" value="1"/>
</dbReference>
<keyword evidence="2" id="KW-0648">Protein biosynthesis</keyword>
<dbReference type="Gene3D" id="3.30.70.870">
    <property type="entry name" value="Elongation Factor G (Translational Gtpase), domain 3"/>
    <property type="match status" value="1"/>
</dbReference>
<dbReference type="InterPro" id="IPR005517">
    <property type="entry name" value="Transl_elong_EFG/EF2_IV"/>
</dbReference>
<name>A0A9D1P500_9FIRM</name>
<dbReference type="GO" id="GO:0006412">
    <property type="term" value="P:translation"/>
    <property type="evidence" value="ECO:0007669"/>
    <property type="project" value="UniProtKB-KW"/>
</dbReference>
<keyword evidence="3" id="KW-0342">GTP-binding</keyword>
<evidence type="ECO:0000259" key="6">
    <source>
        <dbReference type="PROSITE" id="PS51722"/>
    </source>
</evidence>
<dbReference type="InterPro" id="IPR005225">
    <property type="entry name" value="Small_GTP-bd"/>
</dbReference>
<dbReference type="Gene3D" id="3.30.70.240">
    <property type="match status" value="1"/>
</dbReference>
<dbReference type="InterPro" id="IPR014721">
    <property type="entry name" value="Ribsml_uS5_D2-typ_fold_subgr"/>
</dbReference>
<proteinExistence type="predicted"/>
<evidence type="ECO:0000256" key="2">
    <source>
        <dbReference type="ARBA" id="ARBA00022917"/>
    </source>
</evidence>
<feature type="region of interest" description="Disordered" evidence="5">
    <location>
        <begin position="708"/>
        <end position="734"/>
    </location>
</feature>
<sequence>MENTAKHTSSPLTLGILAHVDAGKTTLSEAMLYLTGSIRKLGRVDHRDAFLDTEELEKARGITIFSKQAEFSLEGRDVTLLDTPGHADFSPEMERTLQVLDCAVLVISGADGVQGQVYTLWKLLKRYGIPVLLFVNKMDQPGTDRQNLLKELQEKLDPRCMDFGADLTAEEQQEELAVCSEKLLERYLEGDAVTAEDIRRLVENREVFPCYFGSALKLEGVRELLEGLEQYGPRREYPDAFGARVFKISRDARGERLAWMKITGGSLRVKALLSGGGEAPWEEKVNQIRIYSGGSYRLEQQAEAGRICAVSGLSRVRAGEGLGSEPAGEPGLLEPVLTYRLILPEDTDPKKAMEALESLEEEEPMLRAARDPETGEISVRVMGQVQMEILQQLLKVRYGLRAEFGAGSIIYKETIFCTAEGVGHFEPLRHYAEVHLLLEPGEPGSGLVFGSRCREDDLDGNWQRLILKHLEEKKHRGVLTGSEITDMKITLLTGRAHTKHTEGGDFRQAAWRAVRQGLMEAGCVLLEPVYAFRLELPAENLGRAISDFQRMGGATEPPESDGTRAILTGSVPAASLGNYQEELTGYTRGQGRLVCTLRGYEPCHNAEEVIREKGYDPELDPENPCGSVFCSHGAGVIVPWDQVRDHMHVDSGWRQEKKENQAEKRDSRTGKKQPEEKADFREAARAYEASEKELREIFERTYRTGEREEARDRRGWRRPARREGAPSGENAFSPRRRKPVEEYLLVDGYNIIFAWEELRDLAEANIDAARDKLMDILCNYQGTRPGTLILVFDAYKVPGGPGEVNRYHNIFVVYTKEAETADQYIEKTVRKIGQQHRVRVATSDALEQVIILGGGARRVSAREFREEIRESQRELRESYLEKSEGGGRRLFEEVPDELAGKLEDIRLGKEE</sequence>
<dbReference type="Gene3D" id="3.30.230.10">
    <property type="match status" value="1"/>
</dbReference>
<feature type="region of interest" description="Disordered" evidence="5">
    <location>
        <begin position="649"/>
        <end position="681"/>
    </location>
</feature>
<dbReference type="Gene3D" id="3.40.50.300">
    <property type="entry name" value="P-loop containing nucleotide triphosphate hydrolases"/>
    <property type="match status" value="1"/>
</dbReference>
<dbReference type="InterPro" id="IPR010298">
    <property type="entry name" value="YacP-like"/>
</dbReference>
<evidence type="ECO:0000256" key="1">
    <source>
        <dbReference type="ARBA" id="ARBA00022741"/>
    </source>
</evidence>
<dbReference type="SMART" id="SM00838">
    <property type="entry name" value="EFG_C"/>
    <property type="match status" value="1"/>
</dbReference>
<reference evidence="7" key="1">
    <citation type="submission" date="2020-10" db="EMBL/GenBank/DDBJ databases">
        <authorList>
            <person name="Gilroy R."/>
        </authorList>
    </citation>
    <scope>NUCLEOTIDE SEQUENCE</scope>
    <source>
        <strain evidence="7">CHK188-20938</strain>
    </source>
</reference>
<dbReference type="InterPro" id="IPR031157">
    <property type="entry name" value="G_TR_CS"/>
</dbReference>
<dbReference type="InterPro" id="IPR000640">
    <property type="entry name" value="EFG_V-like"/>
</dbReference>
<dbReference type="InterPro" id="IPR035650">
    <property type="entry name" value="Tet_C"/>
</dbReference>
<dbReference type="PROSITE" id="PS51722">
    <property type="entry name" value="G_TR_2"/>
    <property type="match status" value="1"/>
</dbReference>
<dbReference type="PROSITE" id="PS00301">
    <property type="entry name" value="G_TR_1"/>
    <property type="match status" value="1"/>
</dbReference>
<evidence type="ECO:0000313" key="7">
    <source>
        <dbReference type="EMBL" id="HIV25673.1"/>
    </source>
</evidence>
<organism evidence="7 8">
    <name type="scientific">Candidatus Scatomonas pullistercoris</name>
    <dbReference type="NCBI Taxonomy" id="2840920"/>
    <lineage>
        <taxon>Bacteria</taxon>
        <taxon>Bacillati</taxon>
        <taxon>Bacillota</taxon>
        <taxon>Clostridia</taxon>
        <taxon>Lachnospirales</taxon>
        <taxon>Lachnospiraceae</taxon>
        <taxon>Lachnospiraceae incertae sedis</taxon>
        <taxon>Candidatus Scatomonas</taxon>
    </lineage>
</organism>
<dbReference type="EMBL" id="DVOO01000022">
    <property type="protein sequence ID" value="HIV25673.1"/>
    <property type="molecule type" value="Genomic_DNA"/>
</dbReference>
<reference evidence="7" key="2">
    <citation type="journal article" date="2021" name="PeerJ">
        <title>Extensive microbial diversity within the chicken gut microbiome revealed by metagenomics and culture.</title>
        <authorList>
            <person name="Gilroy R."/>
            <person name="Ravi A."/>
            <person name="Getino M."/>
            <person name="Pursley I."/>
            <person name="Horton D.L."/>
            <person name="Alikhan N.F."/>
            <person name="Baker D."/>
            <person name="Gharbi K."/>
            <person name="Hall N."/>
            <person name="Watson M."/>
            <person name="Adriaenssens E.M."/>
            <person name="Foster-Nyarko E."/>
            <person name="Jarju S."/>
            <person name="Secka A."/>
            <person name="Antonio M."/>
            <person name="Oren A."/>
            <person name="Chaudhuri R.R."/>
            <person name="La Ragione R."/>
            <person name="Hildebrand F."/>
            <person name="Pallen M.J."/>
        </authorList>
    </citation>
    <scope>NUCLEOTIDE SEQUENCE</scope>
    <source>
        <strain evidence="7">CHK188-20938</strain>
    </source>
</reference>
<dbReference type="InterPro" id="IPR000795">
    <property type="entry name" value="T_Tr_GTP-bd_dom"/>
</dbReference>
<gene>
    <name evidence="7" type="ORF">IAB71_07850</name>
</gene>
<dbReference type="GO" id="GO:0005525">
    <property type="term" value="F:GTP binding"/>
    <property type="evidence" value="ECO:0007669"/>
    <property type="project" value="UniProtKB-KW"/>
</dbReference>
<dbReference type="Pfam" id="PF00009">
    <property type="entry name" value="GTP_EFTU"/>
    <property type="match status" value="1"/>
</dbReference>
<dbReference type="CDD" id="cd10912">
    <property type="entry name" value="PIN_YacP-like"/>
    <property type="match status" value="1"/>
</dbReference>